<name>A0A2R4ND96_KLEPN</name>
<geneLocation type="plasmid" evidence="1">
    <name>p160070-CTXM</name>
</geneLocation>
<proteinExistence type="predicted"/>
<protein>
    <submittedName>
        <fullName evidence="1">Uncharacterized protein</fullName>
    </submittedName>
</protein>
<accession>A0A2R4ND96</accession>
<sequence length="48" mass="5911">MTTFLEEFDHFQLKHRNILLLKPQIMRKGIRRFLFFFVSTTPELSRRA</sequence>
<organism evidence="1">
    <name type="scientific">Klebsiella pneumoniae</name>
    <dbReference type="NCBI Taxonomy" id="573"/>
    <lineage>
        <taxon>Bacteria</taxon>
        <taxon>Pseudomonadati</taxon>
        <taxon>Pseudomonadota</taxon>
        <taxon>Gammaproteobacteria</taxon>
        <taxon>Enterobacterales</taxon>
        <taxon>Enterobacteriaceae</taxon>
        <taxon>Klebsiella/Raoultella group</taxon>
        <taxon>Klebsiella</taxon>
        <taxon>Klebsiella pneumoniae complex</taxon>
    </lineage>
</organism>
<evidence type="ECO:0000313" key="1">
    <source>
        <dbReference type="EMBL" id="AVX34122.1"/>
    </source>
</evidence>
<reference evidence="1" key="1">
    <citation type="submission" date="2017-10" db="EMBL/GenBank/DDBJ databases">
        <title>Klebsiella pneumoniae strain F160070 plasmid p160070-CTXM, complete sequence.</title>
        <authorList>
            <person name="Zhang D."/>
            <person name="Zhao Y."/>
            <person name="An H."/>
            <person name="Feng J."/>
            <person name="Zhan Z."/>
            <person name="Yin Z."/>
            <person name="Zhou D."/>
        </authorList>
    </citation>
    <scope>NUCLEOTIDE SEQUENCE</scope>
    <source>
        <strain evidence="1">F160070</strain>
        <plasmid evidence="1">p160070-CTXM</plasmid>
    </source>
</reference>
<dbReference type="AlphaFoldDB" id="A0A2R4ND96"/>
<dbReference type="EMBL" id="MG288677">
    <property type="protein sequence ID" value="AVX34122.1"/>
    <property type="molecule type" value="Genomic_DNA"/>
</dbReference>
<keyword evidence="1" id="KW-0614">Plasmid</keyword>